<evidence type="ECO:0000313" key="3">
    <source>
        <dbReference type="Proteomes" id="UP000256519"/>
    </source>
</evidence>
<dbReference type="AlphaFoldDB" id="A0A3D8WV90"/>
<gene>
    <name evidence="2" type="ORF">C3744_27495</name>
</gene>
<keyword evidence="1" id="KW-0175">Coiled coil</keyword>
<comment type="caution">
    <text evidence="2">The sequence shown here is derived from an EMBL/GenBank/DDBJ whole genome shotgun (WGS) entry which is preliminary data.</text>
</comment>
<dbReference type="Proteomes" id="UP000256519">
    <property type="component" value="Unassembled WGS sequence"/>
</dbReference>
<name>A0A3D8WV90_PRIMG</name>
<feature type="coiled-coil region" evidence="1">
    <location>
        <begin position="152"/>
        <end position="186"/>
    </location>
</feature>
<organism evidence="2 3">
    <name type="scientific">Priestia megaterium</name>
    <name type="common">Bacillus megaterium</name>
    <dbReference type="NCBI Taxonomy" id="1404"/>
    <lineage>
        <taxon>Bacteria</taxon>
        <taxon>Bacillati</taxon>
        <taxon>Bacillota</taxon>
        <taxon>Bacilli</taxon>
        <taxon>Bacillales</taxon>
        <taxon>Bacillaceae</taxon>
        <taxon>Priestia</taxon>
    </lineage>
</organism>
<accession>A0A3D8WV90</accession>
<evidence type="ECO:0000256" key="1">
    <source>
        <dbReference type="SAM" id="Coils"/>
    </source>
</evidence>
<reference evidence="2 3" key="1">
    <citation type="journal article" date="2018" name="Appl. Environ. Microbiol.">
        <title>Antimicrobial susceptibility testing and tentative epidemiological cut-off values of five Bacillus species relevant for use as animal feed additives or for plant protection.</title>
        <authorList>
            <person name="Agerso Y."/>
            <person name="Stuer-Lauridsen B."/>
            <person name="Bjerre K."/>
            <person name="Jensen M.G."/>
            <person name="Johansen E."/>
            <person name="Bennedsen M."/>
            <person name="Brockmann E."/>
            <person name="Nielsen B."/>
        </authorList>
    </citation>
    <scope>NUCLEOTIDE SEQUENCE [LARGE SCALE GENOMIC DNA]</scope>
    <source>
        <strain evidence="2 3">CHCC20162</strain>
    </source>
</reference>
<sequence>MKALNQAFTKYGEIVYPYYLKREEERGTIYVKQSPSQDSQANNLCIIYFEVIKRCSVHIHEIPWTGNENKGYGSVAIRALIIHCINKGYLGITGWLSPRDSGHICGLLAFYKKNGFDIKMNSARNGGKVQLDLTNPNKLLKNLTTIPFQERISLLENQLKMQQQKEKELQEKIVSLEHDIANESKVVKFLKKYI</sequence>
<protein>
    <submittedName>
        <fullName evidence="2">Uncharacterized protein</fullName>
    </submittedName>
</protein>
<dbReference type="RefSeq" id="WP_116078373.1">
    <property type="nucleotide sequence ID" value="NZ_CP187639.1"/>
</dbReference>
<evidence type="ECO:0000313" key="2">
    <source>
        <dbReference type="EMBL" id="RDZ07703.1"/>
    </source>
</evidence>
<dbReference type="EMBL" id="PQWM01000053">
    <property type="protein sequence ID" value="RDZ07703.1"/>
    <property type="molecule type" value="Genomic_DNA"/>
</dbReference>
<proteinExistence type="predicted"/>